<dbReference type="SMART" id="SM00710">
    <property type="entry name" value="PbH1"/>
    <property type="match status" value="5"/>
</dbReference>
<dbReference type="AlphaFoldDB" id="A0A1E5XSB1"/>
<feature type="domain" description="Right handed beta helix" evidence="1">
    <location>
        <begin position="265"/>
        <end position="405"/>
    </location>
</feature>
<reference evidence="2 3" key="1">
    <citation type="journal article" date="2015" name="Genome Announc.">
        <title>Genome Assemblies of Three Soil-Associated Devosia species: D. insulae, D. limi, and D. soli.</title>
        <authorList>
            <person name="Hassan Y.I."/>
            <person name="Lepp D."/>
            <person name="Zhou T."/>
        </authorList>
    </citation>
    <scope>NUCLEOTIDE SEQUENCE [LARGE SCALE GENOMIC DNA]</scope>
    <source>
        <strain evidence="2 3">DS-56</strain>
    </source>
</reference>
<organism evidence="2 3">
    <name type="scientific">Devosia insulae DS-56</name>
    <dbReference type="NCBI Taxonomy" id="1116389"/>
    <lineage>
        <taxon>Bacteria</taxon>
        <taxon>Pseudomonadati</taxon>
        <taxon>Pseudomonadota</taxon>
        <taxon>Alphaproteobacteria</taxon>
        <taxon>Hyphomicrobiales</taxon>
        <taxon>Devosiaceae</taxon>
        <taxon>Devosia</taxon>
    </lineage>
</organism>
<name>A0A1E5XSB1_9HYPH</name>
<gene>
    <name evidence="2" type="ORF">VW23_015890</name>
</gene>
<dbReference type="EMBL" id="LAJE02000156">
    <property type="protein sequence ID" value="OEO31502.1"/>
    <property type="molecule type" value="Genomic_DNA"/>
</dbReference>
<evidence type="ECO:0000313" key="3">
    <source>
        <dbReference type="Proteomes" id="UP000095463"/>
    </source>
</evidence>
<comment type="caution">
    <text evidence="2">The sequence shown here is derived from an EMBL/GenBank/DDBJ whole genome shotgun (WGS) entry which is preliminary data.</text>
</comment>
<dbReference type="SUPFAM" id="SSF51126">
    <property type="entry name" value="Pectin lyase-like"/>
    <property type="match status" value="1"/>
</dbReference>
<proteinExistence type="predicted"/>
<dbReference type="Proteomes" id="UP000095463">
    <property type="component" value="Unassembled WGS sequence"/>
</dbReference>
<accession>A0A1E5XSB1</accession>
<dbReference type="InterPro" id="IPR011050">
    <property type="entry name" value="Pectin_lyase_fold/virulence"/>
</dbReference>
<protein>
    <recommendedName>
        <fullName evidence="1">Right handed beta helix domain-containing protein</fullName>
    </recommendedName>
</protein>
<dbReference type="InterPro" id="IPR006626">
    <property type="entry name" value="PbH1"/>
</dbReference>
<dbReference type="InterPro" id="IPR012334">
    <property type="entry name" value="Pectin_lyas_fold"/>
</dbReference>
<keyword evidence="3" id="KW-1185">Reference proteome</keyword>
<evidence type="ECO:0000313" key="2">
    <source>
        <dbReference type="EMBL" id="OEO31502.1"/>
    </source>
</evidence>
<dbReference type="Gene3D" id="2.160.20.10">
    <property type="entry name" value="Single-stranded right-handed beta-helix, Pectin lyase-like"/>
    <property type="match status" value="1"/>
</dbReference>
<sequence>MVEAGRPATDLQSAAAPLGFSYTAAEPKPMKGLALGGAQVSVVSIDLVLSQLALQAGANYHVALRQAQAKPEVLLVETGVTSLAQLYDAVTAAKLTGVLDKTDRGYVAHLPIAVWNGATLSLQPGETLLLDRSTGAFLLASGNLVGEAAAIAGTGEANPRLKDFNPFVVVALSGSARLERMTFADLGYGLFPPLTGVTILEGGFYAKPSPSLVRDSRFDNVGSLALVDAEAAIVDGNVFGASSGPALLLSGGTDIAARGNVVLAGSAAHGIKVTGGARSVELSGNIVIDAGLNGIFADAGAANLRIDGNLIAGSKRSGVSVASADCIDVTDNLLLQNAQSGIAVRDSAGLKVSANRLIDNGNAGISVTHQPDYGVIEIASNELDGNRVGIKGSTTARLQFAMNDFTGQAPRLLDGELVQFTDRFFNLSATDATPTIIDGLQLKSGAKLTPTGALRPTSCTFEGDA</sequence>
<dbReference type="Pfam" id="PF13229">
    <property type="entry name" value="Beta_helix"/>
    <property type="match status" value="1"/>
</dbReference>
<evidence type="ECO:0000259" key="1">
    <source>
        <dbReference type="Pfam" id="PF13229"/>
    </source>
</evidence>
<dbReference type="InterPro" id="IPR039448">
    <property type="entry name" value="Beta_helix"/>
</dbReference>